<dbReference type="Proteomes" id="UP000215506">
    <property type="component" value="Unassembled WGS sequence"/>
</dbReference>
<protein>
    <recommendedName>
        <fullName evidence="4">Secreted protein</fullName>
    </recommendedName>
</protein>
<evidence type="ECO:0000256" key="1">
    <source>
        <dbReference type="SAM" id="SignalP"/>
    </source>
</evidence>
<name>A0A231GWP6_9NOCA</name>
<proteinExistence type="predicted"/>
<evidence type="ECO:0008006" key="4">
    <source>
        <dbReference type="Google" id="ProtNLM"/>
    </source>
</evidence>
<comment type="caution">
    <text evidence="2">The sequence shown here is derived from an EMBL/GenBank/DDBJ whole genome shotgun (WGS) entry which is preliminary data.</text>
</comment>
<dbReference type="EMBL" id="NGAF01000023">
    <property type="protein sequence ID" value="OXR41033.1"/>
    <property type="molecule type" value="Genomic_DNA"/>
</dbReference>
<keyword evidence="3" id="KW-1185">Reference proteome</keyword>
<gene>
    <name evidence="2" type="ORF">B7C42_06803</name>
</gene>
<dbReference type="RefSeq" id="WP_094027800.1">
    <property type="nucleotide sequence ID" value="NZ_NGAF01000023.1"/>
</dbReference>
<keyword evidence="1" id="KW-0732">Signal</keyword>
<accession>A0A231GWP6</accession>
<dbReference type="AlphaFoldDB" id="A0A231GWP6"/>
<reference evidence="2 3" key="1">
    <citation type="submission" date="2017-07" db="EMBL/GenBank/DDBJ databases">
        <title>First draft Genome Sequence of Nocardia cerradoensis isolated from human infection.</title>
        <authorList>
            <person name="Carrasco G."/>
        </authorList>
    </citation>
    <scope>NUCLEOTIDE SEQUENCE [LARGE SCALE GENOMIC DNA]</scope>
    <source>
        <strain evidence="2 3">CNM20130759</strain>
    </source>
</reference>
<feature type="chain" id="PRO_5013348196" description="Secreted protein" evidence="1">
    <location>
        <begin position="28"/>
        <end position="125"/>
    </location>
</feature>
<evidence type="ECO:0000313" key="3">
    <source>
        <dbReference type="Proteomes" id="UP000215506"/>
    </source>
</evidence>
<sequence>MLISRVLHTAAATLAITAGLAAGVAAAAPLPLEPVAPVAGTSGSADSATDGGAGSSVIDLLKLLGDISHGCTPGTVCAAAAATARTPEANTAIADTPLGSGSASGSNEPGSVLCWLLHPSPTCQI</sequence>
<organism evidence="2 3">
    <name type="scientific">Nocardia cerradoensis</name>
    <dbReference type="NCBI Taxonomy" id="85688"/>
    <lineage>
        <taxon>Bacteria</taxon>
        <taxon>Bacillati</taxon>
        <taxon>Actinomycetota</taxon>
        <taxon>Actinomycetes</taxon>
        <taxon>Mycobacteriales</taxon>
        <taxon>Nocardiaceae</taxon>
        <taxon>Nocardia</taxon>
    </lineage>
</organism>
<feature type="signal peptide" evidence="1">
    <location>
        <begin position="1"/>
        <end position="27"/>
    </location>
</feature>
<evidence type="ECO:0000313" key="2">
    <source>
        <dbReference type="EMBL" id="OXR41033.1"/>
    </source>
</evidence>